<protein>
    <recommendedName>
        <fullName evidence="1">B3/B4 tRNA-binding domain-containing protein</fullName>
    </recommendedName>
</protein>
<name>A0A4Y8L6C3_9BACL</name>
<evidence type="ECO:0000259" key="1">
    <source>
        <dbReference type="SMART" id="SM00873"/>
    </source>
</evidence>
<comment type="caution">
    <text evidence="2">The sequence shown here is derived from an EMBL/GenBank/DDBJ whole genome shotgun (WGS) entry which is preliminary data.</text>
</comment>
<dbReference type="EMBL" id="SORX01000016">
    <property type="protein sequence ID" value="TFD97704.1"/>
    <property type="molecule type" value="Genomic_DNA"/>
</dbReference>
<proteinExistence type="predicted"/>
<dbReference type="PANTHER" id="PTHR39209:SF2">
    <property type="entry name" value="CYTOPLASMIC PROTEIN"/>
    <property type="match status" value="1"/>
</dbReference>
<sequence>MDISVHSSVEPLSFGIIHYKNIIVSESPQMLKGRLQLFQESLFFDLKDKKAASFEGISEWRKLFKQYGKDPNRYKPSTEALLRRIAKQNYLSSTNSAVDLNNFFSLQYETPLGIYDISNISGNIQLRLGYDNEHFNGLNGRVNSAENLIVAADNEGPIGSPAVDSERTAVNNETTEALHIIYFRPSLLPEEQNKMLESLKNMFIQVNGGTATSKIVSSGVL</sequence>
<dbReference type="Gene3D" id="3.50.40.10">
    <property type="entry name" value="Phenylalanyl-trna Synthetase, Chain B, domain 3"/>
    <property type="match status" value="1"/>
</dbReference>
<dbReference type="SMART" id="SM00873">
    <property type="entry name" value="B3_4"/>
    <property type="match status" value="1"/>
</dbReference>
<dbReference type="Proteomes" id="UP000297776">
    <property type="component" value="Unassembled WGS sequence"/>
</dbReference>
<dbReference type="SUPFAM" id="SSF56037">
    <property type="entry name" value="PheT/TilS domain"/>
    <property type="match status" value="1"/>
</dbReference>
<reference evidence="2 3" key="1">
    <citation type="submission" date="2019-03" db="EMBL/GenBank/DDBJ databases">
        <authorList>
            <person name="Yang Y."/>
        </authorList>
    </citation>
    <scope>NUCLEOTIDE SEQUENCE [LARGE SCALE GENOMIC DNA]</scope>
    <source>
        <strain evidence="2 3">ASL-1</strain>
    </source>
</reference>
<dbReference type="RefSeq" id="WP_134383105.1">
    <property type="nucleotide sequence ID" value="NZ_SORX01000016.1"/>
</dbReference>
<dbReference type="Pfam" id="PF03483">
    <property type="entry name" value="B3_4"/>
    <property type="match status" value="1"/>
</dbReference>
<keyword evidence="3" id="KW-1185">Reference proteome</keyword>
<dbReference type="PANTHER" id="PTHR39209">
    <property type="match status" value="1"/>
</dbReference>
<gene>
    <name evidence="2" type="ORF">E2626_16255</name>
</gene>
<evidence type="ECO:0000313" key="3">
    <source>
        <dbReference type="Proteomes" id="UP000297776"/>
    </source>
</evidence>
<dbReference type="InterPro" id="IPR005146">
    <property type="entry name" value="B3/B4_tRNA-bd"/>
</dbReference>
<dbReference type="GO" id="GO:0004826">
    <property type="term" value="F:phenylalanine-tRNA ligase activity"/>
    <property type="evidence" value="ECO:0007669"/>
    <property type="project" value="InterPro"/>
</dbReference>
<dbReference type="GO" id="GO:0003723">
    <property type="term" value="F:RNA binding"/>
    <property type="evidence" value="ECO:0007669"/>
    <property type="project" value="InterPro"/>
</dbReference>
<evidence type="ECO:0000313" key="2">
    <source>
        <dbReference type="EMBL" id="TFD97704.1"/>
    </source>
</evidence>
<organism evidence="2 3">
    <name type="scientific">Jeotgalibacillus salarius</name>
    <dbReference type="NCBI Taxonomy" id="546023"/>
    <lineage>
        <taxon>Bacteria</taxon>
        <taxon>Bacillati</taxon>
        <taxon>Bacillota</taxon>
        <taxon>Bacilli</taxon>
        <taxon>Bacillales</taxon>
        <taxon>Caryophanaceae</taxon>
        <taxon>Jeotgalibacillus</taxon>
    </lineage>
</organism>
<dbReference type="AlphaFoldDB" id="A0A4Y8L6C3"/>
<feature type="domain" description="B3/B4 tRNA-binding" evidence="1">
    <location>
        <begin position="58"/>
        <end position="208"/>
    </location>
</feature>
<accession>A0A4Y8L6C3</accession>
<dbReference type="InterPro" id="IPR020825">
    <property type="entry name" value="Phe-tRNA_synthase-like_B3/B4"/>
</dbReference>
<dbReference type="OrthoDB" id="9789812at2"/>